<proteinExistence type="predicted"/>
<accession>A0A1F4VH65</accession>
<dbReference type="Proteomes" id="UP000177763">
    <property type="component" value="Unassembled WGS sequence"/>
</dbReference>
<name>A0A1F4VH65_UNCKA</name>
<organism evidence="1 2">
    <name type="scientific">candidate division WWE3 bacterium RIFCSPLOWO2_12_FULL_36_10</name>
    <dbReference type="NCBI Taxonomy" id="1802630"/>
    <lineage>
        <taxon>Bacteria</taxon>
        <taxon>Katanobacteria</taxon>
    </lineage>
</organism>
<dbReference type="EMBL" id="MEVN01000036">
    <property type="protein sequence ID" value="OGC56519.1"/>
    <property type="molecule type" value="Genomic_DNA"/>
</dbReference>
<gene>
    <name evidence="1" type="ORF">A3H26_00430</name>
</gene>
<dbReference type="AlphaFoldDB" id="A0A1F4VH65"/>
<sequence length="385" mass="43428">MPGGLTPELKIGLDDYSREGRTPEESVTFLKDVLLHRYGPDYTIELFDYMTPAAGDDFAEGVIMEIYRVVRMNNPGDYDRSDMMQRLEKREILERTNFYFVSRIFELSEEEREKLDPEVLAHADKKVRLYREKMAKSFSDFLGGEVIRFTELVSLAKIERSSVPVSGFQATVEHLSHFEDIGTASEGCGFWGTISAFEGNTLDDVYYSSLRLERDVILGGDVLSGEKPVPYKVRVIIIAGQDNNYHANREKNLNIEFDVDGDRRSDYSLTFDTNGNLVKVEVPFELTRDLGLEEWSHGLWYADPSRLVDFVHLEEPKKIDLMLAIAENLGKAGINVDAFLQGAKGKWADVFNSLLALDESDAVIKAAEGKPLGAASLVLKPQFLN</sequence>
<reference evidence="1 2" key="1">
    <citation type="journal article" date="2016" name="Nat. Commun.">
        <title>Thousands of microbial genomes shed light on interconnected biogeochemical processes in an aquifer system.</title>
        <authorList>
            <person name="Anantharaman K."/>
            <person name="Brown C.T."/>
            <person name="Hug L.A."/>
            <person name="Sharon I."/>
            <person name="Castelle C.J."/>
            <person name="Probst A.J."/>
            <person name="Thomas B.C."/>
            <person name="Singh A."/>
            <person name="Wilkins M.J."/>
            <person name="Karaoz U."/>
            <person name="Brodie E.L."/>
            <person name="Williams K.H."/>
            <person name="Hubbard S.S."/>
            <person name="Banfield J.F."/>
        </authorList>
    </citation>
    <scope>NUCLEOTIDE SEQUENCE [LARGE SCALE GENOMIC DNA]</scope>
</reference>
<protein>
    <submittedName>
        <fullName evidence="1">Uncharacterized protein</fullName>
    </submittedName>
</protein>
<evidence type="ECO:0000313" key="1">
    <source>
        <dbReference type="EMBL" id="OGC56519.1"/>
    </source>
</evidence>
<evidence type="ECO:0000313" key="2">
    <source>
        <dbReference type="Proteomes" id="UP000177763"/>
    </source>
</evidence>
<comment type="caution">
    <text evidence="1">The sequence shown here is derived from an EMBL/GenBank/DDBJ whole genome shotgun (WGS) entry which is preliminary data.</text>
</comment>